<name>A0A5C8IHZ5_9BACT</name>
<keyword evidence="2" id="KW-1185">Reference proteome</keyword>
<dbReference type="EMBL" id="VRTY01000197">
    <property type="protein sequence ID" value="TXK20937.1"/>
    <property type="molecule type" value="Genomic_DNA"/>
</dbReference>
<reference evidence="1 2" key="1">
    <citation type="submission" date="2019-08" db="EMBL/GenBank/DDBJ databases">
        <authorList>
            <person name="Shi S."/>
        </authorList>
    </citation>
    <scope>NUCLEOTIDE SEQUENCE [LARGE SCALE GENOMIC DNA]</scope>
    <source>
        <strain evidence="1 2">GY10130</strain>
    </source>
</reference>
<comment type="caution">
    <text evidence="1">The sequence shown here is derived from an EMBL/GenBank/DDBJ whole genome shotgun (WGS) entry which is preliminary data.</text>
</comment>
<evidence type="ECO:0000313" key="1">
    <source>
        <dbReference type="EMBL" id="TXK20937.1"/>
    </source>
</evidence>
<accession>A0A5C8IHZ5</accession>
<dbReference type="AlphaFoldDB" id="A0A5C8IHZ5"/>
<dbReference type="Proteomes" id="UP000321926">
    <property type="component" value="Unassembled WGS sequence"/>
</dbReference>
<sequence>MKNFYRTIVFTKAPLGGYYRYKDVFQILPCEIESMPSSIYQEHHPNILEFWTDEHEKVTVPIEFEELQDSMDLTATSVTKQDKLLTLLSTFTNNLFFKYQPMSGTWGIPLPATEVGDEIDSVSSQWCMRLYHSPGMFKSFKENQFTAPTYEPIKRVAHRDYYTNNPNLDFKGDKRIELPETIDSLFDNYFSLEPRIAKIADIAASYVVSAVELRNSRKTLSLLAAFTALETMVNLEFKDHKPETCSECSQKKFSIAKKFREYLLKYIGESDANKKKFNSYYSVRSKIVHTGEQLKTELLFADVSKEDQHKEFTTSIEILQLSKLSIINWLLKR</sequence>
<proteinExistence type="predicted"/>
<protein>
    <submittedName>
        <fullName evidence="1">Uncharacterized protein</fullName>
    </submittedName>
</protein>
<evidence type="ECO:0000313" key="2">
    <source>
        <dbReference type="Proteomes" id="UP000321926"/>
    </source>
</evidence>
<organism evidence="1 2">
    <name type="scientific">Pontibacter qinzhouensis</name>
    <dbReference type="NCBI Taxonomy" id="2603253"/>
    <lineage>
        <taxon>Bacteria</taxon>
        <taxon>Pseudomonadati</taxon>
        <taxon>Bacteroidota</taxon>
        <taxon>Cytophagia</taxon>
        <taxon>Cytophagales</taxon>
        <taxon>Hymenobacteraceae</taxon>
        <taxon>Pontibacter</taxon>
    </lineage>
</organism>
<gene>
    <name evidence="1" type="ORF">FVR03_23950</name>
</gene>